<evidence type="ECO:0000256" key="1">
    <source>
        <dbReference type="ARBA" id="ARBA00007074"/>
    </source>
</evidence>
<sequence length="180" mass="20009">MKKFIATVALLTTLAGCSASAEAATKEKASSKLATHVAEQTGIKSLLANTARVHNTQLINKTADRLKKYVGKTWYVFSGNTPNGWDCSGLVMWFYQQNGITLHHSAYAEKYTGRPHKYSEAKAKVGDIIAFPGHVGIYVGNGYMIHAPRPGTRTQRIKVWQWAKMNWTTDVTYTRLITTN</sequence>
<dbReference type="PANTHER" id="PTHR47359">
    <property type="entry name" value="PEPTIDOGLYCAN DL-ENDOPEPTIDASE CWLO"/>
    <property type="match status" value="1"/>
</dbReference>
<evidence type="ECO:0000313" key="6">
    <source>
        <dbReference type="EMBL" id="CAB4129573.1"/>
    </source>
</evidence>
<evidence type="ECO:0000256" key="2">
    <source>
        <dbReference type="ARBA" id="ARBA00022670"/>
    </source>
</evidence>
<dbReference type="Gene3D" id="3.90.1720.10">
    <property type="entry name" value="endopeptidase domain like (from Nostoc punctiforme)"/>
    <property type="match status" value="1"/>
</dbReference>
<dbReference type="PROSITE" id="PS51935">
    <property type="entry name" value="NLPC_P60"/>
    <property type="match status" value="1"/>
</dbReference>
<dbReference type="SUPFAM" id="SSF54001">
    <property type="entry name" value="Cysteine proteinases"/>
    <property type="match status" value="1"/>
</dbReference>
<dbReference type="InterPro" id="IPR000064">
    <property type="entry name" value="NLP_P60_dom"/>
</dbReference>
<evidence type="ECO:0000256" key="4">
    <source>
        <dbReference type="ARBA" id="ARBA00022807"/>
    </source>
</evidence>
<keyword evidence="2" id="KW-0645">Protease</keyword>
<dbReference type="Pfam" id="PF00877">
    <property type="entry name" value="NLPC_P60"/>
    <property type="match status" value="1"/>
</dbReference>
<organism evidence="6">
    <name type="scientific">uncultured Caudovirales phage</name>
    <dbReference type="NCBI Taxonomy" id="2100421"/>
    <lineage>
        <taxon>Viruses</taxon>
        <taxon>Duplodnaviria</taxon>
        <taxon>Heunggongvirae</taxon>
        <taxon>Uroviricota</taxon>
        <taxon>Caudoviricetes</taxon>
        <taxon>Peduoviridae</taxon>
        <taxon>Maltschvirus</taxon>
        <taxon>Maltschvirus maltsch</taxon>
    </lineage>
</organism>
<evidence type="ECO:0000259" key="5">
    <source>
        <dbReference type="PROSITE" id="PS51935"/>
    </source>
</evidence>
<accession>A0A6J5L8B4</accession>
<dbReference type="PANTHER" id="PTHR47359:SF3">
    <property type="entry name" value="NLP_P60 DOMAIN-CONTAINING PROTEIN-RELATED"/>
    <property type="match status" value="1"/>
</dbReference>
<evidence type="ECO:0000256" key="3">
    <source>
        <dbReference type="ARBA" id="ARBA00022801"/>
    </source>
</evidence>
<feature type="domain" description="NlpC/P60" evidence="5">
    <location>
        <begin position="56"/>
        <end position="178"/>
    </location>
</feature>
<keyword evidence="4" id="KW-0788">Thiol protease</keyword>
<dbReference type="GO" id="GO:0008234">
    <property type="term" value="F:cysteine-type peptidase activity"/>
    <property type="evidence" value="ECO:0007669"/>
    <property type="project" value="UniProtKB-KW"/>
</dbReference>
<dbReference type="InterPro" id="IPR038765">
    <property type="entry name" value="Papain-like_cys_pep_sf"/>
</dbReference>
<dbReference type="PROSITE" id="PS51257">
    <property type="entry name" value="PROKAR_LIPOPROTEIN"/>
    <property type="match status" value="1"/>
</dbReference>
<gene>
    <name evidence="6" type="ORF">UFOVP115_49</name>
</gene>
<keyword evidence="3 6" id="KW-0378">Hydrolase</keyword>
<protein>
    <submittedName>
        <fullName evidence="6">Spr Cell wall-associated hydrolases (Invasion-associated proteins)</fullName>
    </submittedName>
</protein>
<comment type="similarity">
    <text evidence="1">Belongs to the peptidase C40 family.</text>
</comment>
<dbReference type="EMBL" id="LR796236">
    <property type="protein sequence ID" value="CAB4129573.1"/>
    <property type="molecule type" value="Genomic_DNA"/>
</dbReference>
<name>A0A6J5L8B4_9CAUD</name>
<reference evidence="6" key="1">
    <citation type="submission" date="2020-04" db="EMBL/GenBank/DDBJ databases">
        <authorList>
            <person name="Chiriac C."/>
            <person name="Salcher M."/>
            <person name="Ghai R."/>
            <person name="Kavagutti S V."/>
        </authorList>
    </citation>
    <scope>NUCLEOTIDE SEQUENCE</scope>
</reference>
<dbReference type="GO" id="GO:0006508">
    <property type="term" value="P:proteolysis"/>
    <property type="evidence" value="ECO:0007669"/>
    <property type="project" value="UniProtKB-KW"/>
</dbReference>
<dbReference type="InterPro" id="IPR051794">
    <property type="entry name" value="PG_Endopeptidase_C40"/>
</dbReference>
<dbReference type="GO" id="GO:0001897">
    <property type="term" value="P:symbiont-mediated cytolysis of host cell"/>
    <property type="evidence" value="ECO:0007669"/>
    <property type="project" value="UniProtKB-ARBA"/>
</dbReference>
<proteinExistence type="inferred from homology"/>